<dbReference type="PROSITE" id="PS51065">
    <property type="entry name" value="NHR"/>
    <property type="match status" value="2"/>
</dbReference>
<feature type="region of interest" description="Disordered" evidence="4">
    <location>
        <begin position="426"/>
        <end position="452"/>
    </location>
</feature>
<sequence>MGATTSSSLSTSRMSSSYSRSPSNQGTNNLPPLLFHSVHGENIRVSRDGAVARRTESFCKGIAFSSRPVQVNERVILKFAETSSSWSGALRFGFTANDPSNFRSALPKYACPDLTNKPGNWAKALGERFARRDTVLIYFVDDNGDVHFSINGEEKGIFFSGVNVSTPLWALLDVYGNTVAMELVDSRQHLNNTRRQQSTPDIDSIIPALSAITLETSEPELPVRFYRGITFSQLQFHRTKGCNINLSNDRMVAERNDSHYCYGYVFTSRPLRAGERLVIQVTKTEQMYVGAMAFGLTSCDPATVNGADLPEDADSLLDRPEYWVVKKDVANSPQLGDELTFLITNSGEVQFVKNRQPPTTVMHVDHTLNLWAFFDLYGNTTRVRLLGTTTESPAGQGSLTRRSLGNIPLSTSVDSGMSGGLNEIDKSPTGSLTVRLPTPEGSSTSGGEIIPHPSDNSGNECAICYERQIDSVLYTCGHMCMCFECAVQQWRGQGDGQCPICRAPIRDVIRIYKS</sequence>
<protein>
    <submittedName>
        <fullName evidence="8">Protein neuralized-like isoform X1</fullName>
    </submittedName>
</protein>
<dbReference type="Gene3D" id="3.30.40.10">
    <property type="entry name" value="Zinc/RING finger domain, C3HC4 (zinc finger)"/>
    <property type="match status" value="1"/>
</dbReference>
<evidence type="ECO:0000256" key="4">
    <source>
        <dbReference type="SAM" id="MobiDB-lite"/>
    </source>
</evidence>
<dbReference type="Proteomes" id="UP000694941">
    <property type="component" value="Unplaced"/>
</dbReference>
<evidence type="ECO:0000256" key="1">
    <source>
        <dbReference type="ARBA" id="ARBA00022771"/>
    </source>
</evidence>
<dbReference type="InterPro" id="IPR001841">
    <property type="entry name" value="Znf_RING"/>
</dbReference>
<dbReference type="SMART" id="SM00588">
    <property type="entry name" value="NEUZ"/>
    <property type="match status" value="2"/>
</dbReference>
<dbReference type="SMART" id="SM00184">
    <property type="entry name" value="RING"/>
    <property type="match status" value="1"/>
</dbReference>
<dbReference type="PANTHER" id="PTHR12429:SF6">
    <property type="entry name" value="PROTEIN NEURALIZED"/>
    <property type="match status" value="1"/>
</dbReference>
<gene>
    <name evidence="8" type="primary">LOC106465520</name>
</gene>
<organism evidence="7 8">
    <name type="scientific">Limulus polyphemus</name>
    <name type="common">Atlantic horseshoe crab</name>
    <dbReference type="NCBI Taxonomy" id="6850"/>
    <lineage>
        <taxon>Eukaryota</taxon>
        <taxon>Metazoa</taxon>
        <taxon>Ecdysozoa</taxon>
        <taxon>Arthropoda</taxon>
        <taxon>Chelicerata</taxon>
        <taxon>Merostomata</taxon>
        <taxon>Xiphosura</taxon>
        <taxon>Limulidae</taxon>
        <taxon>Limulus</taxon>
    </lineage>
</organism>
<keyword evidence="7" id="KW-1185">Reference proteome</keyword>
<accession>A0ABM1BFX0</accession>
<dbReference type="Gene3D" id="2.60.120.920">
    <property type="match status" value="2"/>
</dbReference>
<dbReference type="Pfam" id="PF13920">
    <property type="entry name" value="zf-C3HC4_3"/>
    <property type="match status" value="1"/>
</dbReference>
<dbReference type="CDD" id="cd16647">
    <property type="entry name" value="mRING-HC-C3HC5_NEU1"/>
    <property type="match status" value="1"/>
</dbReference>
<keyword evidence="1 3" id="KW-0479">Metal-binding</keyword>
<name>A0ABM1BFX0_LIMPO</name>
<dbReference type="PANTHER" id="PTHR12429">
    <property type="entry name" value="NEURALIZED"/>
    <property type="match status" value="1"/>
</dbReference>
<dbReference type="InterPro" id="IPR006573">
    <property type="entry name" value="NHR_dom"/>
</dbReference>
<evidence type="ECO:0000256" key="2">
    <source>
        <dbReference type="ARBA" id="ARBA00022833"/>
    </source>
</evidence>
<proteinExistence type="predicted"/>
<feature type="domain" description="NHR" evidence="6">
    <location>
        <begin position="233"/>
        <end position="388"/>
    </location>
</feature>
<dbReference type="InterPro" id="IPR013083">
    <property type="entry name" value="Znf_RING/FYVE/PHD"/>
</dbReference>
<dbReference type="Pfam" id="PF07177">
    <property type="entry name" value="Neuralized"/>
    <property type="match status" value="2"/>
</dbReference>
<dbReference type="InterPro" id="IPR043136">
    <property type="entry name" value="B30.2/SPRY_sf"/>
</dbReference>
<dbReference type="RefSeq" id="XP_013781200.1">
    <property type="nucleotide sequence ID" value="XM_013925746.2"/>
</dbReference>
<evidence type="ECO:0000259" key="6">
    <source>
        <dbReference type="PROSITE" id="PS51065"/>
    </source>
</evidence>
<feature type="compositionally biased region" description="Low complexity" evidence="4">
    <location>
        <begin position="1"/>
        <end position="23"/>
    </location>
</feature>
<dbReference type="InterPro" id="IPR037962">
    <property type="entry name" value="Neuralized"/>
</dbReference>
<dbReference type="SUPFAM" id="SSF57850">
    <property type="entry name" value="RING/U-box"/>
    <property type="match status" value="1"/>
</dbReference>
<evidence type="ECO:0000259" key="5">
    <source>
        <dbReference type="PROSITE" id="PS50089"/>
    </source>
</evidence>
<feature type="region of interest" description="Disordered" evidence="4">
    <location>
        <begin position="1"/>
        <end position="33"/>
    </location>
</feature>
<keyword evidence="1 3" id="KW-0863">Zinc-finger</keyword>
<evidence type="ECO:0000256" key="3">
    <source>
        <dbReference type="PROSITE-ProRule" id="PRU00175"/>
    </source>
</evidence>
<reference evidence="8" key="1">
    <citation type="submission" date="2025-08" db="UniProtKB">
        <authorList>
            <consortium name="RefSeq"/>
        </authorList>
    </citation>
    <scope>IDENTIFICATION</scope>
    <source>
        <tissue evidence="8">Muscle</tissue>
    </source>
</reference>
<dbReference type="PROSITE" id="PS50089">
    <property type="entry name" value="ZF_RING_2"/>
    <property type="match status" value="1"/>
</dbReference>
<evidence type="ECO:0000313" key="8">
    <source>
        <dbReference type="RefSeq" id="XP_013781200.1"/>
    </source>
</evidence>
<keyword evidence="2" id="KW-0862">Zinc</keyword>
<feature type="domain" description="RING-type" evidence="5">
    <location>
        <begin position="461"/>
        <end position="502"/>
    </location>
</feature>
<feature type="domain" description="NHR" evidence="6">
    <location>
        <begin position="32"/>
        <end position="186"/>
    </location>
</feature>
<evidence type="ECO:0000313" key="7">
    <source>
        <dbReference type="Proteomes" id="UP000694941"/>
    </source>
</evidence>
<dbReference type="GeneID" id="106465520"/>